<organism evidence="1 2">
    <name type="scientific">Salix suchowensis</name>
    <dbReference type="NCBI Taxonomy" id="1278906"/>
    <lineage>
        <taxon>Eukaryota</taxon>
        <taxon>Viridiplantae</taxon>
        <taxon>Streptophyta</taxon>
        <taxon>Embryophyta</taxon>
        <taxon>Tracheophyta</taxon>
        <taxon>Spermatophyta</taxon>
        <taxon>Magnoliopsida</taxon>
        <taxon>eudicotyledons</taxon>
        <taxon>Gunneridae</taxon>
        <taxon>Pentapetalae</taxon>
        <taxon>rosids</taxon>
        <taxon>fabids</taxon>
        <taxon>Malpighiales</taxon>
        <taxon>Salicaceae</taxon>
        <taxon>Saliceae</taxon>
        <taxon>Salix</taxon>
    </lineage>
</organism>
<reference evidence="1" key="2">
    <citation type="journal article" date="2023" name="Int. J. Mol. Sci.">
        <title>De Novo Assembly and Annotation of 11 Diverse Shrub Willow (Salix) Genomes Reveals Novel Gene Organization in Sex-Linked Regions.</title>
        <authorList>
            <person name="Hyden B."/>
            <person name="Feng K."/>
            <person name="Yates T.B."/>
            <person name="Jawdy S."/>
            <person name="Cereghino C."/>
            <person name="Smart L.B."/>
            <person name="Muchero W."/>
        </authorList>
    </citation>
    <scope>NUCLEOTIDE SEQUENCE</scope>
    <source>
        <tissue evidence="1">Shoot tip</tissue>
    </source>
</reference>
<proteinExistence type="predicted"/>
<sequence length="68" mass="8142">MVFFSLSLCYDFAVWKSMNVTINYNSLLELVLRFPKCWEFHLYWILTSSKVQLCCEVSVFTWLLEFGT</sequence>
<reference evidence="1" key="1">
    <citation type="submission" date="2022-10" db="EMBL/GenBank/DDBJ databases">
        <authorList>
            <person name="Hyden B.L."/>
            <person name="Feng K."/>
            <person name="Yates T."/>
            <person name="Jawdy S."/>
            <person name="Smart L.B."/>
            <person name="Muchero W."/>
        </authorList>
    </citation>
    <scope>NUCLEOTIDE SEQUENCE</scope>
    <source>
        <tissue evidence="1">Shoot tip</tissue>
    </source>
</reference>
<gene>
    <name evidence="1" type="ORF">OIU77_012570</name>
</gene>
<keyword evidence="2" id="KW-1185">Reference proteome</keyword>
<dbReference type="Proteomes" id="UP001141253">
    <property type="component" value="Chromosome 8"/>
</dbReference>
<comment type="caution">
    <text evidence="1">The sequence shown here is derived from an EMBL/GenBank/DDBJ whole genome shotgun (WGS) entry which is preliminary data.</text>
</comment>
<protein>
    <submittedName>
        <fullName evidence="1">Uncharacterized protein</fullName>
    </submittedName>
</protein>
<accession>A0ABQ9A5D3</accession>
<evidence type="ECO:0000313" key="2">
    <source>
        <dbReference type="Proteomes" id="UP001141253"/>
    </source>
</evidence>
<dbReference type="EMBL" id="JAPFFI010000023">
    <property type="protein sequence ID" value="KAJ6322750.1"/>
    <property type="molecule type" value="Genomic_DNA"/>
</dbReference>
<evidence type="ECO:0000313" key="1">
    <source>
        <dbReference type="EMBL" id="KAJ6322750.1"/>
    </source>
</evidence>
<name>A0ABQ9A5D3_9ROSI</name>